<name>A0A0U4ILG9_9CAUD</name>
<dbReference type="EMBL" id="KU160648">
    <property type="protein sequence ID" value="ALY09151.1"/>
    <property type="molecule type" value="Genomic_DNA"/>
</dbReference>
<proteinExistence type="predicted"/>
<sequence>MAFDPKSFDNRKMAEYVEKSIDAMKDDLTEKDWGIVGGIRTMAEYCDQTRHTVEALSLGGEAEPKDLIRAMELHNKAIYTIPQIISGLEKLGGSIAARKALDIKPDDKQKSGLAVVRGLRSGNSGNEAQTGKQTTRKPTASRAKRAAGE</sequence>
<gene>
    <name evidence="2" type="primary">1</name>
    <name evidence="2" type="ORF">HUNTERDALLE_1</name>
</gene>
<dbReference type="Proteomes" id="UP000223591">
    <property type="component" value="Segment"/>
</dbReference>
<organism evidence="2 3">
    <name type="scientific">Arthrobacter phage HunterDalle</name>
    <dbReference type="NCBI Taxonomy" id="1772300"/>
    <lineage>
        <taxon>Viruses</taxon>
        <taxon>Duplodnaviria</taxon>
        <taxon>Heunggongvirae</taxon>
        <taxon>Uroviricota</taxon>
        <taxon>Caudoviricetes</taxon>
        <taxon>Korravirus</taxon>
        <taxon>Korravirus hunterdalle</taxon>
    </lineage>
</organism>
<evidence type="ECO:0008006" key="4">
    <source>
        <dbReference type="Google" id="ProtNLM"/>
    </source>
</evidence>
<reference evidence="2 3" key="1">
    <citation type="submission" date="2015-11" db="EMBL/GenBank/DDBJ databases">
        <authorList>
            <person name="Chudoff D."/>
            <person name="Terry K."/>
            <person name="Dunbar D."/>
            <person name="Schaff J.E."/>
            <person name="Dashiell C.L."/>
            <person name="Macialek J.A."/>
            <person name="Bradley K.W."/>
            <person name="Asai D.J."/>
            <person name="Guerrero C.A."/>
            <person name="Bowman C.A."/>
            <person name="Russell D.A."/>
            <person name="Pope W.H."/>
            <person name="Hatfull G.F."/>
        </authorList>
    </citation>
    <scope>NUCLEOTIDE SEQUENCE [LARGE SCALE GENOMIC DNA]</scope>
</reference>
<evidence type="ECO:0000313" key="3">
    <source>
        <dbReference type="Proteomes" id="UP000223591"/>
    </source>
</evidence>
<evidence type="ECO:0000256" key="1">
    <source>
        <dbReference type="SAM" id="MobiDB-lite"/>
    </source>
</evidence>
<accession>A0A0U4ILG9</accession>
<keyword evidence="3" id="KW-1185">Reference proteome</keyword>
<dbReference type="KEGG" id="vg:40078544"/>
<feature type="compositionally biased region" description="Polar residues" evidence="1">
    <location>
        <begin position="121"/>
        <end position="138"/>
    </location>
</feature>
<protein>
    <recommendedName>
        <fullName evidence="4">Terminase small subunit</fullName>
    </recommendedName>
</protein>
<feature type="region of interest" description="Disordered" evidence="1">
    <location>
        <begin position="116"/>
        <end position="149"/>
    </location>
</feature>
<evidence type="ECO:0000313" key="2">
    <source>
        <dbReference type="EMBL" id="ALY09151.1"/>
    </source>
</evidence>
<dbReference type="OrthoDB" id="13329at10239"/>
<dbReference type="RefSeq" id="YP_009602621.1">
    <property type="nucleotide sequence ID" value="NC_041941.1"/>
</dbReference>
<dbReference type="GeneID" id="40078544"/>